<dbReference type="InterPro" id="IPR000276">
    <property type="entry name" value="GPCR_Rhodpsn"/>
</dbReference>
<dbReference type="SUPFAM" id="SSF81321">
    <property type="entry name" value="Family A G protein-coupled receptor-like"/>
    <property type="match status" value="1"/>
</dbReference>
<evidence type="ECO:0000259" key="11">
    <source>
        <dbReference type="PROSITE" id="PS50262"/>
    </source>
</evidence>
<evidence type="ECO:0000313" key="12">
    <source>
        <dbReference type="EMBL" id="VEL20231.1"/>
    </source>
</evidence>
<dbReference type="GO" id="GO:0005886">
    <property type="term" value="C:plasma membrane"/>
    <property type="evidence" value="ECO:0007669"/>
    <property type="project" value="UniProtKB-SubCell"/>
</dbReference>
<keyword evidence="2" id="KW-1003">Cell membrane</keyword>
<gene>
    <name evidence="12" type="ORF">PXEA_LOCUS13671</name>
</gene>
<dbReference type="InterPro" id="IPR017452">
    <property type="entry name" value="GPCR_Rhodpsn_7TM"/>
</dbReference>
<keyword evidence="8" id="KW-0675">Receptor</keyword>
<evidence type="ECO:0000256" key="3">
    <source>
        <dbReference type="ARBA" id="ARBA00022692"/>
    </source>
</evidence>
<dbReference type="Pfam" id="PF00001">
    <property type="entry name" value="7tm_1"/>
    <property type="match status" value="1"/>
</dbReference>
<dbReference type="AlphaFoldDB" id="A0A448WTY9"/>
<evidence type="ECO:0000256" key="9">
    <source>
        <dbReference type="ARBA" id="ARBA00023224"/>
    </source>
</evidence>
<evidence type="ECO:0000256" key="7">
    <source>
        <dbReference type="ARBA" id="ARBA00023157"/>
    </source>
</evidence>
<dbReference type="PRINTS" id="PR00237">
    <property type="entry name" value="GPCRRHODOPSN"/>
</dbReference>
<feature type="domain" description="G-protein coupled receptors family 1 profile" evidence="11">
    <location>
        <begin position="255"/>
        <end position="314"/>
    </location>
</feature>
<dbReference type="Proteomes" id="UP000784294">
    <property type="component" value="Unassembled WGS sequence"/>
</dbReference>
<protein>
    <recommendedName>
        <fullName evidence="11">G-protein coupled receptors family 1 profile domain-containing protein</fullName>
    </recommendedName>
</protein>
<keyword evidence="9" id="KW-0807">Transducer</keyword>
<dbReference type="EMBL" id="CAAALY010045391">
    <property type="protein sequence ID" value="VEL20231.1"/>
    <property type="molecule type" value="Genomic_DNA"/>
</dbReference>
<evidence type="ECO:0000256" key="1">
    <source>
        <dbReference type="ARBA" id="ARBA00004651"/>
    </source>
</evidence>
<keyword evidence="4 10" id="KW-1133">Transmembrane helix</keyword>
<feature type="transmembrane region" description="Helical" evidence="10">
    <location>
        <begin position="260"/>
        <end position="281"/>
    </location>
</feature>
<keyword evidence="13" id="KW-1185">Reference proteome</keyword>
<keyword evidence="5" id="KW-0297">G-protein coupled receptor</keyword>
<evidence type="ECO:0000256" key="10">
    <source>
        <dbReference type="SAM" id="Phobius"/>
    </source>
</evidence>
<dbReference type="GO" id="GO:0071880">
    <property type="term" value="P:adenylate cyclase-activating adrenergic receptor signaling pathway"/>
    <property type="evidence" value="ECO:0007669"/>
    <property type="project" value="TreeGrafter"/>
</dbReference>
<evidence type="ECO:0000256" key="4">
    <source>
        <dbReference type="ARBA" id="ARBA00022989"/>
    </source>
</evidence>
<keyword evidence="7" id="KW-1015">Disulfide bond</keyword>
<comment type="caution">
    <text evidence="12">The sequence shown here is derived from an EMBL/GenBank/DDBJ whole genome shotgun (WGS) entry which is preliminary data.</text>
</comment>
<comment type="subcellular location">
    <subcellularLocation>
        <location evidence="1">Cell membrane</location>
        <topology evidence="1">Multi-pass membrane protein</topology>
    </subcellularLocation>
</comment>
<feature type="transmembrane region" description="Helical" evidence="10">
    <location>
        <begin position="301"/>
        <end position="317"/>
    </location>
</feature>
<keyword evidence="3 10" id="KW-0812">Transmembrane</keyword>
<keyword evidence="6 10" id="KW-0472">Membrane</keyword>
<evidence type="ECO:0000256" key="6">
    <source>
        <dbReference type="ARBA" id="ARBA00023136"/>
    </source>
</evidence>
<name>A0A448WTY9_9PLAT</name>
<accession>A0A448WTY9</accession>
<dbReference type="GO" id="GO:0043410">
    <property type="term" value="P:positive regulation of MAPK cascade"/>
    <property type="evidence" value="ECO:0007669"/>
    <property type="project" value="TreeGrafter"/>
</dbReference>
<proteinExistence type="predicted"/>
<dbReference type="Gene3D" id="1.20.1070.10">
    <property type="entry name" value="Rhodopsin 7-helix transmembrane proteins"/>
    <property type="match status" value="1"/>
</dbReference>
<sequence>MTTTYILTIRSLVRQMQQAKAAQLYPNNAIATTPLITATSSSSGPTSRKSSTLSVINLASGTGITVSPVVKKLKRCGSAIEASHGTMTIGQTSHPATGTQVLFRTHGKKLGSKAGLTTRPSLQVVIQVETGLLDMKAPGHSDVEGCLDRGQRLKRQMRSSLQPWIGLWPRLSITGVRHGRSDIGIPKSKASICEQRRTMANLTVPGSLTYSPTSEESSDWPTWRKRSTASVLSFAQQGQQQQPQRSALERIHRGQRAVQVIGVLFGVFLACYLPFFFVYLLDTLCEACQWWTRPAIPHTEWLGYLGSMLNPFVYHFFNPTFRRTFRRMMHCECRRRPAEYQAIWSAKAHQ</sequence>
<dbReference type="GO" id="GO:0004993">
    <property type="term" value="F:G protein-coupled serotonin receptor activity"/>
    <property type="evidence" value="ECO:0007669"/>
    <property type="project" value="UniProtKB-ARBA"/>
</dbReference>
<dbReference type="PROSITE" id="PS50262">
    <property type="entry name" value="G_PROTEIN_RECEP_F1_2"/>
    <property type="match status" value="1"/>
</dbReference>
<organism evidence="12 13">
    <name type="scientific">Protopolystoma xenopodis</name>
    <dbReference type="NCBI Taxonomy" id="117903"/>
    <lineage>
        <taxon>Eukaryota</taxon>
        <taxon>Metazoa</taxon>
        <taxon>Spiralia</taxon>
        <taxon>Lophotrochozoa</taxon>
        <taxon>Platyhelminthes</taxon>
        <taxon>Monogenea</taxon>
        <taxon>Polyopisthocotylea</taxon>
        <taxon>Polystomatidea</taxon>
        <taxon>Polystomatidae</taxon>
        <taxon>Protopolystoma</taxon>
    </lineage>
</organism>
<evidence type="ECO:0000256" key="8">
    <source>
        <dbReference type="ARBA" id="ARBA00023170"/>
    </source>
</evidence>
<dbReference type="OrthoDB" id="10034726at2759"/>
<reference evidence="12" key="1">
    <citation type="submission" date="2018-11" db="EMBL/GenBank/DDBJ databases">
        <authorList>
            <consortium name="Pathogen Informatics"/>
        </authorList>
    </citation>
    <scope>NUCLEOTIDE SEQUENCE</scope>
</reference>
<evidence type="ECO:0000256" key="2">
    <source>
        <dbReference type="ARBA" id="ARBA00022475"/>
    </source>
</evidence>
<evidence type="ECO:0000313" key="13">
    <source>
        <dbReference type="Proteomes" id="UP000784294"/>
    </source>
</evidence>
<dbReference type="PANTHER" id="PTHR24248:SF199">
    <property type="entry name" value="IP13425P-RELATED"/>
    <property type="match status" value="1"/>
</dbReference>
<evidence type="ECO:0000256" key="5">
    <source>
        <dbReference type="ARBA" id="ARBA00023040"/>
    </source>
</evidence>
<dbReference type="PANTHER" id="PTHR24248">
    <property type="entry name" value="ADRENERGIC RECEPTOR-RELATED G-PROTEIN COUPLED RECEPTOR"/>
    <property type="match status" value="1"/>
</dbReference>